<evidence type="ECO:0000313" key="2">
    <source>
        <dbReference type="Proteomes" id="UP000464053"/>
    </source>
</evidence>
<organism evidence="1 2">
    <name type="scientific">Mixta intestinalis</name>
    <dbReference type="NCBI Taxonomy" id="1615494"/>
    <lineage>
        <taxon>Bacteria</taxon>
        <taxon>Pseudomonadati</taxon>
        <taxon>Pseudomonadota</taxon>
        <taxon>Gammaproteobacteria</taxon>
        <taxon>Enterobacterales</taxon>
        <taxon>Erwiniaceae</taxon>
        <taxon>Mixta</taxon>
    </lineage>
</organism>
<accession>A0A6P1Q5U6</accession>
<dbReference type="Pfam" id="PF06067">
    <property type="entry name" value="DUF932"/>
    <property type="match status" value="1"/>
</dbReference>
<sequence>MTLLASRFGAVNLVRRDRPLTRDELAHYVPSVFSEEKHESRSDRYTYIPTITLLENLQREGFQPFFACQTRVRGQSKREHTKHMLRLRREGQITGKQVPEIILLNSHDGSSSYQMLPGLFRSVCQNGLICGESFGEVRVPHKGNVVEKVIEGAYEVLGIFDRVEEKRDAMQSLLLPPTAQQAMAKAALTYRFGEEHQPVTESQILSPRRWQDESNDLWTTYQRIQENLIKGGLSGRTTKGKHAHTRAVKSIDGDVRLNRALWVMAENMLQLAS</sequence>
<dbReference type="KEGG" id="mint:C7M51_04140"/>
<protein>
    <recommendedName>
        <fullName evidence="3">DUF945 domain-containing protein</fullName>
    </recommendedName>
</protein>
<dbReference type="InterPro" id="IPR026325">
    <property type="entry name" value="DUF932"/>
</dbReference>
<gene>
    <name evidence="1" type="ORF">C7M51_04140</name>
</gene>
<evidence type="ECO:0008006" key="3">
    <source>
        <dbReference type="Google" id="ProtNLM"/>
    </source>
</evidence>
<reference evidence="1 2" key="1">
    <citation type="submission" date="2018-03" db="EMBL/GenBank/DDBJ databases">
        <title>Pantoea intestinalis SRCM103226 isolated form the mealworm.</title>
        <authorList>
            <person name="Jeong D.-Y."/>
            <person name="Kim J.W."/>
        </authorList>
    </citation>
    <scope>NUCLEOTIDE SEQUENCE [LARGE SCALE GENOMIC DNA]</scope>
    <source>
        <strain evidence="1 2">SRCM103226</strain>
    </source>
</reference>
<dbReference type="EMBL" id="CP028271">
    <property type="protein sequence ID" value="QHM73782.1"/>
    <property type="molecule type" value="Genomic_DNA"/>
</dbReference>
<dbReference type="OrthoDB" id="4554729at2"/>
<name>A0A6P1Q5U6_9GAMM</name>
<proteinExistence type="predicted"/>
<keyword evidence="2" id="KW-1185">Reference proteome</keyword>
<evidence type="ECO:0000313" key="1">
    <source>
        <dbReference type="EMBL" id="QHM73782.1"/>
    </source>
</evidence>
<dbReference type="Proteomes" id="UP000464053">
    <property type="component" value="Chromosome"/>
</dbReference>
<dbReference type="AlphaFoldDB" id="A0A6P1Q5U6"/>
<dbReference type="RefSeq" id="WP_160623354.1">
    <property type="nucleotide sequence ID" value="NZ_CP028271.1"/>
</dbReference>